<feature type="region of interest" description="Disordered" evidence="1">
    <location>
        <begin position="723"/>
        <end position="745"/>
    </location>
</feature>
<gene>
    <name evidence="2" type="ORF">PMG11_06868</name>
</gene>
<keyword evidence="3" id="KW-1185">Reference proteome</keyword>
<dbReference type="PANTHER" id="PTHR12975:SF6">
    <property type="entry name" value="TRAFFICKING PROTEIN PARTICLE COMPLEX SUBUNIT 8"/>
    <property type="match status" value="1"/>
</dbReference>
<feature type="region of interest" description="Disordered" evidence="1">
    <location>
        <begin position="1"/>
        <end position="91"/>
    </location>
</feature>
<name>A0A0F7TT33_PENBI</name>
<evidence type="ECO:0000256" key="1">
    <source>
        <dbReference type="SAM" id="MobiDB-lite"/>
    </source>
</evidence>
<dbReference type="PANTHER" id="PTHR12975">
    <property type="entry name" value="TRANSPORT PROTEIN TRAPP"/>
    <property type="match status" value="1"/>
</dbReference>
<feature type="compositionally biased region" description="Low complexity" evidence="1">
    <location>
        <begin position="66"/>
        <end position="78"/>
    </location>
</feature>
<dbReference type="Proteomes" id="UP000042958">
    <property type="component" value="Unassembled WGS sequence"/>
</dbReference>
<accession>A0A0F7TT33</accession>
<feature type="compositionally biased region" description="Polar residues" evidence="1">
    <location>
        <begin position="48"/>
        <end position="60"/>
    </location>
</feature>
<organism evidence="2 3">
    <name type="scientific">Penicillium brasilianum</name>
    <dbReference type="NCBI Taxonomy" id="104259"/>
    <lineage>
        <taxon>Eukaryota</taxon>
        <taxon>Fungi</taxon>
        <taxon>Dikarya</taxon>
        <taxon>Ascomycota</taxon>
        <taxon>Pezizomycotina</taxon>
        <taxon>Eurotiomycetes</taxon>
        <taxon>Eurotiomycetidae</taxon>
        <taxon>Eurotiales</taxon>
        <taxon>Aspergillaceae</taxon>
        <taxon>Penicillium</taxon>
    </lineage>
</organism>
<protein>
    <submittedName>
        <fullName evidence="2">Putative TRAPP complex protein TRS85</fullName>
    </submittedName>
</protein>
<dbReference type="EMBL" id="CDHK01000006">
    <property type="protein sequence ID" value="CEJ58202.1"/>
    <property type="molecule type" value="Genomic_DNA"/>
</dbReference>
<evidence type="ECO:0000313" key="2">
    <source>
        <dbReference type="EMBL" id="CEJ58202.1"/>
    </source>
</evidence>
<dbReference type="InterPro" id="IPR024420">
    <property type="entry name" value="TRAPP_III_complex_Trs85"/>
</dbReference>
<dbReference type="STRING" id="104259.A0A0F7TT33"/>
<proteinExistence type="predicted"/>
<sequence length="745" mass="82271">MTSPGDVTPVKPPPSFSPGVRRNASKSRYPDEHESTVSIDTELAEARSVSSPTPPLSATTAELPIRSASPQSRSVRSSTPQLARSSFGSPFDGRFDGSEDIRSLIIRAFSPTIAVYASEDTDELVRNKGFTRGFWELLRPFGETVPGKVIIRDSIGSSRAWEDYGVRFVDLKRLGREPASRDPGRDSPLAQIEEVLGEQLGSAEGSLGASLPSKDVLGFPATTSLAKLFLKQLLSSTPAAPHETFGHPVASVIAISSRNKTPLETLRQLYAETNTGDKRLPDWVHQEYLRYYVLVHDEERDDITESTKLYDQMKRHFGLHCHLLRLRSSQCIVTDDDSVQVPNCEWLSPQEHLSGVGEAETLVDLGTDGTPYLFDSDVSAIKSFIRELTVQSVIPFMENRVAVWNDQVASRRRGISGRFMSMSRRWAGFGSSSRSGIGGSGGGNSGNYDTEHNFYRQDTPEAILRKMADFAFMLRDWKLASSTYEMIRSDFGNDKAWKYHAGAHEMCAVSILLNPLAMSAKIKLESVDQMFETACYSYLTRCSDATHALRCLALAVELLKSRGGSATESAARWAMRVMDFGLVGSVGQILFMERVAACYASKTPVGGAKWGARRRKAGMWSIFAADQWLKAGKPTLASACLEEAERLYADVLETDGVFPMPEMQSFIDNLRHAVKVEYLQARGFDTQDEPAADDPLGTEEISEKLDKRNHRRSLIGLPAQLDAGTLMSAGPKDLEEEPNDDFERA</sequence>
<evidence type="ECO:0000313" key="3">
    <source>
        <dbReference type="Proteomes" id="UP000042958"/>
    </source>
</evidence>
<reference evidence="3" key="1">
    <citation type="journal article" date="2015" name="Genome Announc.">
        <title>Draft genome sequence of the fungus Penicillium brasilianum MG11.</title>
        <authorList>
            <person name="Horn F."/>
            <person name="Linde J."/>
            <person name="Mattern D.J."/>
            <person name="Walther G."/>
            <person name="Guthke R."/>
            <person name="Brakhage A.A."/>
            <person name="Valiante V."/>
        </authorList>
    </citation>
    <scope>NUCLEOTIDE SEQUENCE [LARGE SCALE GENOMIC DNA]</scope>
    <source>
        <strain evidence="3">MG11</strain>
    </source>
</reference>
<dbReference type="AlphaFoldDB" id="A0A0F7TT33"/>
<feature type="compositionally biased region" description="Polar residues" evidence="1">
    <location>
        <begin position="79"/>
        <end position="88"/>
    </location>
</feature>
<dbReference type="Pfam" id="PF12739">
    <property type="entry name" value="TRAPPC-Trs85"/>
    <property type="match status" value="1"/>
</dbReference>
<dbReference type="OrthoDB" id="203724at2759"/>
<feature type="compositionally biased region" description="Acidic residues" evidence="1">
    <location>
        <begin position="734"/>
        <end position="745"/>
    </location>
</feature>
<dbReference type="GO" id="GO:1990072">
    <property type="term" value="C:TRAPPIII protein complex"/>
    <property type="evidence" value="ECO:0007669"/>
    <property type="project" value="TreeGrafter"/>
</dbReference>